<evidence type="ECO:0000313" key="3">
    <source>
        <dbReference type="Proteomes" id="UP001234178"/>
    </source>
</evidence>
<proteinExistence type="predicted"/>
<reference evidence="2 3" key="1">
    <citation type="journal article" date="2023" name="Nucleic Acids Res.">
        <title>The hologenome of Daphnia magna reveals possible DNA methylation and microbiome-mediated evolution of the host genome.</title>
        <authorList>
            <person name="Chaturvedi A."/>
            <person name="Li X."/>
            <person name="Dhandapani V."/>
            <person name="Marshall H."/>
            <person name="Kissane S."/>
            <person name="Cuenca-Cambronero M."/>
            <person name="Asole G."/>
            <person name="Calvet F."/>
            <person name="Ruiz-Romero M."/>
            <person name="Marangio P."/>
            <person name="Guigo R."/>
            <person name="Rago D."/>
            <person name="Mirbahai L."/>
            <person name="Eastwood N."/>
            <person name="Colbourne J.K."/>
            <person name="Zhou J."/>
            <person name="Mallon E."/>
            <person name="Orsini L."/>
        </authorList>
    </citation>
    <scope>NUCLEOTIDE SEQUENCE [LARGE SCALE GENOMIC DNA]</scope>
    <source>
        <strain evidence="2">LRV0_1</strain>
    </source>
</reference>
<name>A0ABQ9ZVQ7_9CRUS</name>
<protein>
    <submittedName>
        <fullName evidence="2">Uncharacterized protein</fullName>
    </submittedName>
</protein>
<feature type="region of interest" description="Disordered" evidence="1">
    <location>
        <begin position="1"/>
        <end position="26"/>
    </location>
</feature>
<keyword evidence="3" id="KW-1185">Reference proteome</keyword>
<accession>A0ABQ9ZVQ7</accession>
<dbReference type="EMBL" id="JAOYFB010000005">
    <property type="protein sequence ID" value="KAK4016841.1"/>
    <property type="molecule type" value="Genomic_DNA"/>
</dbReference>
<evidence type="ECO:0000313" key="2">
    <source>
        <dbReference type="EMBL" id="KAK4016841.1"/>
    </source>
</evidence>
<organism evidence="2 3">
    <name type="scientific">Daphnia magna</name>
    <dbReference type="NCBI Taxonomy" id="35525"/>
    <lineage>
        <taxon>Eukaryota</taxon>
        <taxon>Metazoa</taxon>
        <taxon>Ecdysozoa</taxon>
        <taxon>Arthropoda</taxon>
        <taxon>Crustacea</taxon>
        <taxon>Branchiopoda</taxon>
        <taxon>Diplostraca</taxon>
        <taxon>Cladocera</taxon>
        <taxon>Anomopoda</taxon>
        <taxon>Daphniidae</taxon>
        <taxon>Daphnia</taxon>
    </lineage>
</organism>
<dbReference type="Proteomes" id="UP001234178">
    <property type="component" value="Unassembled WGS sequence"/>
</dbReference>
<feature type="compositionally biased region" description="Polar residues" evidence="1">
    <location>
        <begin position="15"/>
        <end position="24"/>
    </location>
</feature>
<comment type="caution">
    <text evidence="2">The sequence shown here is derived from an EMBL/GenBank/DDBJ whole genome shotgun (WGS) entry which is preliminary data.</text>
</comment>
<gene>
    <name evidence="2" type="ORF">OUZ56_031808</name>
</gene>
<evidence type="ECO:0000256" key="1">
    <source>
        <dbReference type="SAM" id="MobiDB-lite"/>
    </source>
</evidence>
<sequence length="77" mass="8741">MKRNTRTSAHCRFPSTRSSFSSNRKANHAMPPCPSLHYQRCRHRFDDPSTGYAFHVCVIENSTSRLVFYGGTPPAPL</sequence>